<proteinExistence type="predicted"/>
<dbReference type="EMBL" id="FUXX01000018">
    <property type="protein sequence ID" value="SKA62416.1"/>
    <property type="molecule type" value="Genomic_DNA"/>
</dbReference>
<keyword evidence="2" id="KW-0547">Nucleotide-binding</keyword>
<dbReference type="Proteomes" id="UP000242432">
    <property type="component" value="Unassembled WGS sequence"/>
</dbReference>
<dbReference type="Gene3D" id="3.40.50.300">
    <property type="entry name" value="P-loop containing nucleotide triphosphate hydrolases"/>
    <property type="match status" value="1"/>
</dbReference>
<keyword evidence="2" id="KW-0347">Helicase</keyword>
<name>A0A1T4VBU1_9GAMM</name>
<dbReference type="RefSeq" id="WP_078928748.1">
    <property type="nucleotide sequence ID" value="NZ_FUXX01000018.1"/>
</dbReference>
<sequence>MINNQLVTKILGMMKTCNLVTIAELYQNSQELFDNYIRYLGTSVKTQDVSSIVSLLDILPQEYKTVKSEIFDDFYIGYKLPQLNKEFDLLKIISDCVLNIELKTEEHIEDVKKQILRHKYYLCLLKRKICIFTFIEQTKTIYKLSDNDIVETDIYDLLKVVESLNNPIDKNIDFLFNPASYLISPFNKTDDFVNNNYVFTDRQEQIEKEIISSINNGESNFLITGSAGTGKTLLTYHFAKTLVLANKKVTIIHCGMLNAGHYRLISEFKWIIIPIKDWMKISEDTDVIVIDEIQRISLFQFNSIKEKYSKSVYIFCGDKKQTLNDEEIFFDKLEENIIDVKKFKLSTKIRTNEAAASFIRALFDKNQQINNSIDISRKISVKHFFKFEDAFSYILLKKDYQFITYTPSRYNSSKADLYQIGNCLNAHRVIGQEFENVLVLLDINFYYENNKLRARKIPGVPYPPTRMLFQQVSRTINSLEFVVLDNPKLFSEILEIFN</sequence>
<feature type="domain" description="Schlafen group 3-like DNA/RNA helicase" evidence="1">
    <location>
        <begin position="220"/>
        <end position="395"/>
    </location>
</feature>
<protein>
    <submittedName>
        <fullName evidence="2">RNA helicase</fullName>
    </submittedName>
</protein>
<dbReference type="InterPro" id="IPR027417">
    <property type="entry name" value="P-loop_NTPase"/>
</dbReference>
<dbReference type="InterPro" id="IPR018647">
    <property type="entry name" value="SLFN_3-like_DNA/RNA_helicase"/>
</dbReference>
<evidence type="ECO:0000313" key="2">
    <source>
        <dbReference type="EMBL" id="SKA62416.1"/>
    </source>
</evidence>
<evidence type="ECO:0000313" key="3">
    <source>
        <dbReference type="Proteomes" id="UP000242432"/>
    </source>
</evidence>
<reference evidence="3" key="1">
    <citation type="submission" date="2017-02" db="EMBL/GenBank/DDBJ databases">
        <authorList>
            <person name="Varghese N."/>
            <person name="Submissions S."/>
        </authorList>
    </citation>
    <scope>NUCLEOTIDE SEQUENCE [LARGE SCALE GENOMIC DNA]</scope>
    <source>
        <strain evidence="3">DSM 3072</strain>
    </source>
</reference>
<dbReference type="Pfam" id="PF09848">
    <property type="entry name" value="SLFN-g3_helicase"/>
    <property type="match status" value="1"/>
</dbReference>
<organism evidence="2 3">
    <name type="scientific">Succinivibrio dextrinosolvens DSM 3072</name>
    <dbReference type="NCBI Taxonomy" id="1123324"/>
    <lineage>
        <taxon>Bacteria</taxon>
        <taxon>Pseudomonadati</taxon>
        <taxon>Pseudomonadota</taxon>
        <taxon>Gammaproteobacteria</taxon>
        <taxon>Aeromonadales</taxon>
        <taxon>Succinivibrionaceae</taxon>
        <taxon>Succinivibrio</taxon>
    </lineage>
</organism>
<keyword evidence="2" id="KW-0067">ATP-binding</keyword>
<dbReference type="CDD" id="cd00009">
    <property type="entry name" value="AAA"/>
    <property type="match status" value="1"/>
</dbReference>
<dbReference type="SUPFAM" id="SSF52540">
    <property type="entry name" value="P-loop containing nucleoside triphosphate hydrolases"/>
    <property type="match status" value="1"/>
</dbReference>
<evidence type="ECO:0000259" key="1">
    <source>
        <dbReference type="Pfam" id="PF09848"/>
    </source>
</evidence>
<keyword evidence="2" id="KW-0378">Hydrolase</keyword>
<accession>A0A1T4VBU1</accession>
<keyword evidence="3" id="KW-1185">Reference proteome</keyword>
<gene>
    <name evidence="2" type="ORF">SAMN02745213_01261</name>
</gene>
<dbReference type="GO" id="GO:0004386">
    <property type="term" value="F:helicase activity"/>
    <property type="evidence" value="ECO:0007669"/>
    <property type="project" value="UniProtKB-KW"/>
</dbReference>
<dbReference type="AlphaFoldDB" id="A0A1T4VBU1"/>